<organism evidence="2 3">
    <name type="scientific">Trichonephila clavipes</name>
    <name type="common">Golden silk orbweaver</name>
    <name type="synonym">Nephila clavipes</name>
    <dbReference type="NCBI Taxonomy" id="2585209"/>
    <lineage>
        <taxon>Eukaryota</taxon>
        <taxon>Metazoa</taxon>
        <taxon>Ecdysozoa</taxon>
        <taxon>Arthropoda</taxon>
        <taxon>Chelicerata</taxon>
        <taxon>Arachnida</taxon>
        <taxon>Araneae</taxon>
        <taxon>Araneomorphae</taxon>
        <taxon>Entelegynae</taxon>
        <taxon>Araneoidea</taxon>
        <taxon>Nephilidae</taxon>
        <taxon>Trichonephila</taxon>
    </lineage>
</organism>
<keyword evidence="1" id="KW-0732">Signal</keyword>
<proteinExistence type="predicted"/>
<evidence type="ECO:0000313" key="3">
    <source>
        <dbReference type="Proteomes" id="UP000887159"/>
    </source>
</evidence>
<dbReference type="EMBL" id="BMAU01021292">
    <property type="protein sequence ID" value="GFY09980.1"/>
    <property type="molecule type" value="Genomic_DNA"/>
</dbReference>
<dbReference type="AlphaFoldDB" id="A0A8X6VKZ3"/>
<keyword evidence="3" id="KW-1185">Reference proteome</keyword>
<sequence length="121" mass="14704">MFLFKSLVIVWITKCDVYGNWIPSESETLKSKARLFERKKLWKNFQKPTKLKTIVELCFYLGNPKPQHCPQTWLMQKKKKKKRFDSLQKRLTFIDDLKKEYERGMLNYIEQEHVEVCQLET</sequence>
<feature type="chain" id="PRO_5036458088" evidence="1">
    <location>
        <begin position="20"/>
        <end position="121"/>
    </location>
</feature>
<accession>A0A8X6VKZ3</accession>
<comment type="caution">
    <text evidence="2">The sequence shown here is derived from an EMBL/GenBank/DDBJ whole genome shotgun (WGS) entry which is preliminary data.</text>
</comment>
<dbReference type="Proteomes" id="UP000887159">
    <property type="component" value="Unassembled WGS sequence"/>
</dbReference>
<name>A0A8X6VKZ3_TRICX</name>
<gene>
    <name evidence="2" type="ORF">TNCV_3699411</name>
</gene>
<evidence type="ECO:0000256" key="1">
    <source>
        <dbReference type="SAM" id="SignalP"/>
    </source>
</evidence>
<protein>
    <submittedName>
        <fullName evidence="2">Uncharacterized protein</fullName>
    </submittedName>
</protein>
<reference evidence="2" key="1">
    <citation type="submission" date="2020-08" db="EMBL/GenBank/DDBJ databases">
        <title>Multicomponent nature underlies the extraordinary mechanical properties of spider dragline silk.</title>
        <authorList>
            <person name="Kono N."/>
            <person name="Nakamura H."/>
            <person name="Mori M."/>
            <person name="Yoshida Y."/>
            <person name="Ohtoshi R."/>
            <person name="Malay A.D."/>
            <person name="Moran D.A.P."/>
            <person name="Tomita M."/>
            <person name="Numata K."/>
            <person name="Arakawa K."/>
        </authorList>
    </citation>
    <scope>NUCLEOTIDE SEQUENCE</scope>
</reference>
<feature type="signal peptide" evidence="1">
    <location>
        <begin position="1"/>
        <end position="19"/>
    </location>
</feature>
<evidence type="ECO:0000313" key="2">
    <source>
        <dbReference type="EMBL" id="GFY09980.1"/>
    </source>
</evidence>